<dbReference type="GO" id="GO:0006935">
    <property type="term" value="P:chemotaxis"/>
    <property type="evidence" value="ECO:0007669"/>
    <property type="project" value="InterPro"/>
</dbReference>
<comment type="caution">
    <text evidence="2">The sequence shown here is derived from an EMBL/GenBank/DDBJ whole genome shotgun (WGS) entry which is preliminary data.</text>
</comment>
<feature type="domain" description="CheW-like" evidence="1">
    <location>
        <begin position="19"/>
        <end position="159"/>
    </location>
</feature>
<evidence type="ECO:0000313" key="2">
    <source>
        <dbReference type="EMBL" id="TWH78757.1"/>
    </source>
</evidence>
<dbReference type="RefSeq" id="WP_145084857.1">
    <property type="nucleotide sequence ID" value="NZ_VLKH01000008.1"/>
</dbReference>
<dbReference type="InterPro" id="IPR039315">
    <property type="entry name" value="CheW"/>
</dbReference>
<dbReference type="PANTHER" id="PTHR22617">
    <property type="entry name" value="CHEMOTAXIS SENSOR HISTIDINE KINASE-RELATED"/>
    <property type="match status" value="1"/>
</dbReference>
<dbReference type="SMART" id="SM00260">
    <property type="entry name" value="CheW"/>
    <property type="match status" value="1"/>
</dbReference>
<gene>
    <name evidence="2" type="ORF">LY60_02786</name>
</gene>
<dbReference type="InterPro" id="IPR036061">
    <property type="entry name" value="CheW-like_dom_sf"/>
</dbReference>
<dbReference type="GO" id="GO:0007165">
    <property type="term" value="P:signal transduction"/>
    <property type="evidence" value="ECO:0007669"/>
    <property type="project" value="InterPro"/>
</dbReference>
<dbReference type="Proteomes" id="UP000315343">
    <property type="component" value="Unassembled WGS sequence"/>
</dbReference>
<protein>
    <submittedName>
        <fullName evidence="2">Purine-binding chemotaxis protein CheW</fullName>
    </submittedName>
</protein>
<keyword evidence="3" id="KW-1185">Reference proteome</keyword>
<dbReference type="GO" id="GO:0005829">
    <property type="term" value="C:cytosol"/>
    <property type="evidence" value="ECO:0007669"/>
    <property type="project" value="TreeGrafter"/>
</dbReference>
<dbReference type="Gene3D" id="2.30.30.40">
    <property type="entry name" value="SH3 Domains"/>
    <property type="match status" value="1"/>
</dbReference>
<dbReference type="Pfam" id="PF01584">
    <property type="entry name" value="CheW"/>
    <property type="match status" value="1"/>
</dbReference>
<dbReference type="EMBL" id="VLKH01000008">
    <property type="protein sequence ID" value="TWH78757.1"/>
    <property type="molecule type" value="Genomic_DNA"/>
</dbReference>
<evidence type="ECO:0000259" key="1">
    <source>
        <dbReference type="PROSITE" id="PS50851"/>
    </source>
</evidence>
<dbReference type="PROSITE" id="PS50851">
    <property type="entry name" value="CHEW"/>
    <property type="match status" value="1"/>
</dbReference>
<evidence type="ECO:0000313" key="3">
    <source>
        <dbReference type="Proteomes" id="UP000315343"/>
    </source>
</evidence>
<name>A0A562J6J1_9FIRM</name>
<proteinExistence type="predicted"/>
<dbReference type="Gene3D" id="2.40.50.180">
    <property type="entry name" value="CheA-289, Domain 4"/>
    <property type="match status" value="1"/>
</dbReference>
<dbReference type="InterPro" id="IPR002545">
    <property type="entry name" value="CheW-lke_dom"/>
</dbReference>
<dbReference type="AlphaFoldDB" id="A0A562J6J1"/>
<dbReference type="PANTHER" id="PTHR22617:SF23">
    <property type="entry name" value="CHEMOTAXIS PROTEIN CHEW"/>
    <property type="match status" value="1"/>
</dbReference>
<organism evidence="2 3">
    <name type="scientific">Sedimentibacter saalensis</name>
    <dbReference type="NCBI Taxonomy" id="130788"/>
    <lineage>
        <taxon>Bacteria</taxon>
        <taxon>Bacillati</taxon>
        <taxon>Bacillota</taxon>
        <taxon>Tissierellia</taxon>
        <taxon>Sedimentibacter</taxon>
    </lineage>
</organism>
<accession>A0A562J6J1</accession>
<reference evidence="2 3" key="1">
    <citation type="submission" date="2019-07" db="EMBL/GenBank/DDBJ databases">
        <title>Genomic Encyclopedia of Type Strains, Phase I: the one thousand microbial genomes (KMG-I) project.</title>
        <authorList>
            <person name="Kyrpides N."/>
        </authorList>
    </citation>
    <scope>NUCLEOTIDE SEQUENCE [LARGE SCALE GENOMIC DNA]</scope>
    <source>
        <strain evidence="2 3">DSM 13558</strain>
    </source>
</reference>
<dbReference type="SUPFAM" id="SSF50341">
    <property type="entry name" value="CheW-like"/>
    <property type="match status" value="1"/>
</dbReference>
<dbReference type="OrthoDB" id="9794382at2"/>
<sequence length="166" mass="18865">MQDKINTIDEINLDEDTLKNKYLTFYTEHQLFGIPIADVVQIVGVQEITRVPEFPDYAKGVINLRGTIIPIIDVRLRLNKEEKQYDERTCIIVTSINGSYIGFIVDSVDEVAKISEANISNPPKMGSDYVSTYITGIAKLENKIVLLMNLKKMLNEKEIELITNLD</sequence>